<dbReference type="Gene3D" id="3.30.70.1900">
    <property type="match status" value="1"/>
</dbReference>
<dbReference type="InterPro" id="IPR049435">
    <property type="entry name" value="Cas_Cas6_C"/>
</dbReference>
<dbReference type="PANTHER" id="PTHR36984">
    <property type="entry name" value="CRISPR-ASSOCIATED ENDORIBONUCLEASE CAS6 1"/>
    <property type="match status" value="1"/>
</dbReference>
<dbReference type="Gene3D" id="3.30.70.1890">
    <property type="match status" value="1"/>
</dbReference>
<reference evidence="3" key="1">
    <citation type="submission" date="2019-11" db="EMBL/GenBank/DDBJ databases">
        <authorList>
            <person name="Feng L."/>
        </authorList>
    </citation>
    <scope>NUCLEOTIDE SEQUENCE</scope>
    <source>
        <strain evidence="3">AcaccaeLFYP115</strain>
    </source>
</reference>
<evidence type="ECO:0000313" key="3">
    <source>
        <dbReference type="EMBL" id="VYT26224.1"/>
    </source>
</evidence>
<dbReference type="GO" id="GO:0016788">
    <property type="term" value="F:hydrolase activity, acting on ester bonds"/>
    <property type="evidence" value="ECO:0007669"/>
    <property type="project" value="InterPro"/>
</dbReference>
<evidence type="ECO:0000259" key="2">
    <source>
        <dbReference type="Pfam" id="PF01881"/>
    </source>
</evidence>
<dbReference type="InterPro" id="IPR045747">
    <property type="entry name" value="CRISPR-assoc_prot_Cas6_N_sf"/>
</dbReference>
<feature type="domain" description="CRISPR associated protein Cas6 C-terminal" evidence="2">
    <location>
        <begin position="123"/>
        <end position="241"/>
    </location>
</feature>
<dbReference type="PANTHER" id="PTHR36984:SF3">
    <property type="entry name" value="CRISPR-ASSOCIATED ENDORIBONUCLEASE CAS6"/>
    <property type="match status" value="1"/>
</dbReference>
<evidence type="ECO:0000256" key="1">
    <source>
        <dbReference type="ARBA" id="ARBA00023118"/>
    </source>
</evidence>
<dbReference type="NCBIfam" id="TIGR01877">
    <property type="entry name" value="cas_cas6"/>
    <property type="match status" value="1"/>
</dbReference>
<keyword evidence="1" id="KW-0051">Antiviral defense</keyword>
<proteinExistence type="predicted"/>
<accession>A0A6N2V6Y0</accession>
<dbReference type="AlphaFoldDB" id="A0A6N2V6Y0"/>
<dbReference type="InterPro" id="IPR010156">
    <property type="entry name" value="CRISPR-assoc_prot_Cas6"/>
</dbReference>
<gene>
    <name evidence="3" type="ORF">ACLFYP115_02335</name>
</gene>
<dbReference type="EMBL" id="CACRSQ010000007">
    <property type="protein sequence ID" value="VYT26224.1"/>
    <property type="molecule type" value="Genomic_DNA"/>
</dbReference>
<protein>
    <submittedName>
        <fullName evidence="3">CRISPR associated protein Cas6</fullName>
    </submittedName>
</protein>
<dbReference type="RefSeq" id="WP_006567724.1">
    <property type="nucleotide sequence ID" value="NZ_BAABZP010000001.1"/>
</dbReference>
<name>A0A6N2V6Y0_9FIRM</name>
<organism evidence="3">
    <name type="scientific">Anaerostipes caccae</name>
    <dbReference type="NCBI Taxonomy" id="105841"/>
    <lineage>
        <taxon>Bacteria</taxon>
        <taxon>Bacillati</taxon>
        <taxon>Bacillota</taxon>
        <taxon>Clostridia</taxon>
        <taxon>Lachnospirales</taxon>
        <taxon>Lachnospiraceae</taxon>
        <taxon>Anaerostipes</taxon>
    </lineage>
</organism>
<dbReference type="GO" id="GO:0051607">
    <property type="term" value="P:defense response to virus"/>
    <property type="evidence" value="ECO:0007669"/>
    <property type="project" value="UniProtKB-KW"/>
</dbReference>
<sequence length="248" mass="28251">MRLELQLDLEKPELSKDYRRIVLSYLKFALSECNDGKYFEKYFKDTIQKDYCFSVLMKGPKFSKDKILLEEPRIKILFSCDDRRKTGLILFSAFLGIKNRNFPLANNNAMVLKRIDQKSEKLITESTVYMQTVLGNGLCIREHDRETNRDRFITFEDEDFKEKASEVLSVQAKLAGFSDKKASGISLEPVQCKKVVVLHYGVYIDVTVGIIKMTGDPDVLQYLYSAGAGSKHSAGFGALNVLRQGESI</sequence>
<dbReference type="Pfam" id="PF01881">
    <property type="entry name" value="Cas_Cas6_C"/>
    <property type="match status" value="1"/>
</dbReference>